<dbReference type="GeneID" id="88331321"/>
<dbReference type="HOGENOM" id="CLU_175324_0_1_10"/>
<dbReference type="InterPro" id="IPR036388">
    <property type="entry name" value="WH-like_DNA-bd_sf"/>
</dbReference>
<dbReference type="Pfam" id="PF10771">
    <property type="entry name" value="DUF2582"/>
    <property type="match status" value="1"/>
</dbReference>
<organism evidence="1 2">
    <name type="scientific">Phocaeicola coprocola DSM 17136</name>
    <dbReference type="NCBI Taxonomy" id="470145"/>
    <lineage>
        <taxon>Bacteria</taxon>
        <taxon>Pseudomonadati</taxon>
        <taxon>Bacteroidota</taxon>
        <taxon>Bacteroidia</taxon>
        <taxon>Bacteroidales</taxon>
        <taxon>Bacteroidaceae</taxon>
        <taxon>Phocaeicola</taxon>
    </lineage>
</organism>
<dbReference type="EMBL" id="ABIY02000077">
    <property type="protein sequence ID" value="EDV01389.1"/>
    <property type="molecule type" value="Genomic_DNA"/>
</dbReference>
<dbReference type="Proteomes" id="UP000003146">
    <property type="component" value="Unassembled WGS sequence"/>
</dbReference>
<dbReference type="RefSeq" id="WP_007569028.1">
    <property type="nucleotide sequence ID" value="NZ_DS981484.1"/>
</dbReference>
<comment type="caution">
    <text evidence="1">The sequence shown here is derived from an EMBL/GenBank/DDBJ whole genome shotgun (WGS) entry which is preliminary data.</text>
</comment>
<reference evidence="1 2" key="2">
    <citation type="submission" date="2008-04" db="EMBL/GenBank/DDBJ databases">
        <authorList>
            <person name="Fulton L."/>
            <person name="Clifton S."/>
            <person name="Fulton B."/>
            <person name="Xu J."/>
            <person name="Minx P."/>
            <person name="Pepin K.H."/>
            <person name="Johnson M."/>
            <person name="Thiruvilangam P."/>
            <person name="Bhonagiri V."/>
            <person name="Nash W.E."/>
            <person name="Mardis E.R."/>
            <person name="Wilson R.K."/>
        </authorList>
    </citation>
    <scope>NUCLEOTIDE SEQUENCE [LARGE SCALE GENOMIC DNA]</scope>
    <source>
        <strain evidence="1 2">DSM 17136</strain>
    </source>
</reference>
<dbReference type="InterPro" id="IPR019707">
    <property type="entry name" value="DUF2582"/>
</dbReference>
<name>B3JHW5_9BACT</name>
<reference evidence="1 2" key="1">
    <citation type="submission" date="2008-04" db="EMBL/GenBank/DDBJ databases">
        <title>Draft genome sequence of Bacteroides coprocola (DSM 17136).</title>
        <authorList>
            <person name="Sudarsanam P."/>
            <person name="Ley R."/>
            <person name="Guruge J."/>
            <person name="Turnbaugh P.J."/>
            <person name="Mahowald M."/>
            <person name="Liep D."/>
            <person name="Gordon J."/>
        </authorList>
    </citation>
    <scope>NUCLEOTIDE SEQUENCE [LARGE SCALE GENOMIC DNA]</scope>
    <source>
        <strain evidence="1 2">DSM 17136</strain>
    </source>
</reference>
<protein>
    <submittedName>
        <fullName evidence="1">Uncharacterized protein</fullName>
    </submittedName>
</protein>
<evidence type="ECO:0000313" key="1">
    <source>
        <dbReference type="EMBL" id="EDV01389.1"/>
    </source>
</evidence>
<dbReference type="AlphaFoldDB" id="B3JHW5"/>
<accession>B3JHW5</accession>
<sequence length="45" mass="5121">MNAQSIGESAKAIWHLLHGDNRKWEYQELKKATGLRDRELNAAIG</sequence>
<proteinExistence type="predicted"/>
<evidence type="ECO:0000313" key="2">
    <source>
        <dbReference type="Proteomes" id="UP000003146"/>
    </source>
</evidence>
<gene>
    <name evidence="1" type="ORF">BACCOP_01477</name>
</gene>
<dbReference type="Gene3D" id="1.10.10.10">
    <property type="entry name" value="Winged helix-like DNA-binding domain superfamily/Winged helix DNA-binding domain"/>
    <property type="match status" value="1"/>
</dbReference>